<dbReference type="Gene3D" id="3.40.50.720">
    <property type="entry name" value="NAD(P)-binding Rossmann-like Domain"/>
    <property type="match status" value="1"/>
</dbReference>
<evidence type="ECO:0000256" key="2">
    <source>
        <dbReference type="ARBA" id="ARBA00023002"/>
    </source>
</evidence>
<evidence type="ECO:0000259" key="5">
    <source>
        <dbReference type="Pfam" id="PF21761"/>
    </source>
</evidence>
<evidence type="ECO:0000256" key="3">
    <source>
        <dbReference type="SAM" id="MobiDB-lite"/>
    </source>
</evidence>
<dbReference type="AlphaFoldDB" id="A0A852U5S7"/>
<dbReference type="Gene3D" id="1.10.1040.10">
    <property type="entry name" value="N-(1-d-carboxylethyl)-l-norvaline Dehydrogenase, domain 2"/>
    <property type="match status" value="1"/>
</dbReference>
<feature type="domain" description="6-phosphogluconate dehydrogenase NADP-binding" evidence="4">
    <location>
        <begin position="30"/>
        <end position="178"/>
    </location>
</feature>
<dbReference type="Pfam" id="PF03446">
    <property type="entry name" value="NAD_binding_2"/>
    <property type="match status" value="1"/>
</dbReference>
<dbReference type="PIRSF" id="PIRSF000103">
    <property type="entry name" value="HIBADH"/>
    <property type="match status" value="1"/>
</dbReference>
<proteinExistence type="inferred from homology"/>
<dbReference type="InterPro" id="IPR006115">
    <property type="entry name" value="6PGDH_NADP-bd"/>
</dbReference>
<feature type="region of interest" description="Disordered" evidence="3">
    <location>
        <begin position="1"/>
        <end position="21"/>
    </location>
</feature>
<dbReference type="InterPro" id="IPR015815">
    <property type="entry name" value="HIBADH-related"/>
</dbReference>
<dbReference type="Pfam" id="PF21761">
    <property type="entry name" value="RedAm-like_C"/>
    <property type="match status" value="1"/>
</dbReference>
<dbReference type="Proteomes" id="UP000589036">
    <property type="component" value="Unassembled WGS sequence"/>
</dbReference>
<sequence length="317" mass="32171">MHGRNPGRVGGSAGIGTEENAAAGGDRSAVTVIGLGAMGAALANAFLDSGRPTTVWNRSPEKADGLVAEGAVRAATATEAVSASPLVVVCVLDYRAVHDVLGPAGAALSGRVLVNLTNGTPEQARRTAAWAAERGADYLDGGIMAVPPMIGSPESVLLYSGSADAFEAHRRTLEILGTGRHLGADAGLAPLHDLAMLTGAYGMFAGFLQAVAMVGTERAEVAEFTSSLLVPWLNAMTTELPRLAERVDTGDHATDVGSNLAMQAAAFPNLVDAAGAQGVDAGLLAPVRALLDRGVAEGHGAEELSSLVELLRKPAPA</sequence>
<dbReference type="PANTHER" id="PTHR43580:SF2">
    <property type="entry name" value="CYTOKINE-LIKE NUCLEAR FACTOR N-PAC"/>
    <property type="match status" value="1"/>
</dbReference>
<comment type="caution">
    <text evidence="6">The sequence shown here is derived from an EMBL/GenBank/DDBJ whole genome shotgun (WGS) entry which is preliminary data.</text>
</comment>
<feature type="domain" description="NADPH-dependent reductive aminase-like C-terminal" evidence="5">
    <location>
        <begin position="185"/>
        <end position="313"/>
    </location>
</feature>
<dbReference type="GO" id="GO:0050661">
    <property type="term" value="F:NADP binding"/>
    <property type="evidence" value="ECO:0007669"/>
    <property type="project" value="InterPro"/>
</dbReference>
<evidence type="ECO:0000259" key="4">
    <source>
        <dbReference type="Pfam" id="PF03446"/>
    </source>
</evidence>
<gene>
    <name evidence="6" type="ORF">HDA32_006065</name>
</gene>
<keyword evidence="7" id="KW-1185">Reference proteome</keyword>
<dbReference type="InterPro" id="IPR051265">
    <property type="entry name" value="HIBADH-related_NP60_sf"/>
</dbReference>
<accession>A0A852U5S7</accession>
<reference evidence="6 7" key="1">
    <citation type="submission" date="2020-07" db="EMBL/GenBank/DDBJ databases">
        <title>Sequencing the genomes of 1000 actinobacteria strains.</title>
        <authorList>
            <person name="Klenk H.-P."/>
        </authorList>
    </citation>
    <scope>NUCLEOTIDE SEQUENCE [LARGE SCALE GENOMIC DNA]</scope>
    <source>
        <strain evidence="6 7">CXB654</strain>
    </source>
</reference>
<dbReference type="GO" id="GO:0016491">
    <property type="term" value="F:oxidoreductase activity"/>
    <property type="evidence" value="ECO:0007669"/>
    <property type="project" value="UniProtKB-KW"/>
</dbReference>
<organism evidence="6 7">
    <name type="scientific">Spinactinospora alkalitolerans</name>
    <dbReference type="NCBI Taxonomy" id="687207"/>
    <lineage>
        <taxon>Bacteria</taxon>
        <taxon>Bacillati</taxon>
        <taxon>Actinomycetota</taxon>
        <taxon>Actinomycetes</taxon>
        <taxon>Streptosporangiales</taxon>
        <taxon>Nocardiopsidaceae</taxon>
        <taxon>Spinactinospora</taxon>
    </lineage>
</organism>
<evidence type="ECO:0000313" key="7">
    <source>
        <dbReference type="Proteomes" id="UP000589036"/>
    </source>
</evidence>
<evidence type="ECO:0000256" key="1">
    <source>
        <dbReference type="ARBA" id="ARBA00009080"/>
    </source>
</evidence>
<dbReference type="InterPro" id="IPR036291">
    <property type="entry name" value="NAD(P)-bd_dom_sf"/>
</dbReference>
<keyword evidence="2" id="KW-0560">Oxidoreductase</keyword>
<protein>
    <submittedName>
        <fullName evidence="6">3-hydroxyisobutyrate dehydrogenase-like beta-hydroxyacid dehydrogenase</fullName>
    </submittedName>
</protein>
<dbReference type="InterPro" id="IPR048666">
    <property type="entry name" value="RedAm-like_C"/>
</dbReference>
<dbReference type="EMBL" id="JACCCC010000001">
    <property type="protein sequence ID" value="NYE50945.1"/>
    <property type="molecule type" value="Genomic_DNA"/>
</dbReference>
<dbReference type="SUPFAM" id="SSF51735">
    <property type="entry name" value="NAD(P)-binding Rossmann-fold domains"/>
    <property type="match status" value="1"/>
</dbReference>
<dbReference type="InterPro" id="IPR013328">
    <property type="entry name" value="6PGD_dom2"/>
</dbReference>
<comment type="similarity">
    <text evidence="1">Belongs to the HIBADH-related family.</text>
</comment>
<evidence type="ECO:0000313" key="6">
    <source>
        <dbReference type="EMBL" id="NYE50945.1"/>
    </source>
</evidence>
<name>A0A852U5S7_9ACTN</name>
<dbReference type="PANTHER" id="PTHR43580">
    <property type="entry name" value="OXIDOREDUCTASE GLYR1-RELATED"/>
    <property type="match status" value="1"/>
</dbReference>
<dbReference type="RefSeq" id="WP_179646347.1">
    <property type="nucleotide sequence ID" value="NZ_BAAAYY010000005.1"/>
</dbReference>